<dbReference type="PANTHER" id="PTHR46890">
    <property type="entry name" value="NON-LTR RETROLELEMENT REVERSE TRANSCRIPTASE-LIKE PROTEIN-RELATED"/>
    <property type="match status" value="1"/>
</dbReference>
<evidence type="ECO:0000259" key="1">
    <source>
        <dbReference type="PROSITE" id="PS50878"/>
    </source>
</evidence>
<name>A0A6P6UFL0_COFAR</name>
<dbReference type="PROSITE" id="PS50878">
    <property type="entry name" value="RT_POL"/>
    <property type="match status" value="1"/>
</dbReference>
<dbReference type="InterPro" id="IPR043502">
    <property type="entry name" value="DNA/RNA_pol_sf"/>
</dbReference>
<dbReference type="RefSeq" id="XP_027088662.2">
    <property type="nucleotide sequence ID" value="XM_027232861.2"/>
</dbReference>
<dbReference type="SUPFAM" id="SSF56219">
    <property type="entry name" value="DNase I-like"/>
    <property type="match status" value="1"/>
</dbReference>
<dbReference type="Gene3D" id="3.60.10.10">
    <property type="entry name" value="Endonuclease/exonuclease/phosphatase"/>
    <property type="match status" value="1"/>
</dbReference>
<reference evidence="2" key="1">
    <citation type="journal article" date="2025" name="Foods">
        <title>Unveiling the Microbial Signatures of Arabica Coffee Cherries: Insights into Ripeness Specific Diversity, Functional Traits, and Implications for Quality and Safety.</title>
        <authorList>
            <consortium name="RefSeq"/>
            <person name="Tenea G.N."/>
            <person name="Cifuentes V."/>
            <person name="Reyes P."/>
            <person name="Cevallos-Vallejos M."/>
        </authorList>
    </citation>
    <scope>NUCLEOTIDE SEQUENCE [LARGE SCALE GENOMIC DNA]</scope>
</reference>
<reference evidence="3" key="2">
    <citation type="submission" date="2025-08" db="UniProtKB">
        <authorList>
            <consortium name="RefSeq"/>
        </authorList>
    </citation>
    <scope>IDENTIFICATION</scope>
    <source>
        <tissue evidence="3">Leaves</tissue>
    </source>
</reference>
<dbReference type="AlphaFoldDB" id="A0A6P6UFL0"/>
<protein>
    <recommendedName>
        <fullName evidence="1">Reverse transcriptase domain-containing protein</fullName>
    </recommendedName>
</protein>
<dbReference type="InterPro" id="IPR036691">
    <property type="entry name" value="Endo/exonu/phosph_ase_sf"/>
</dbReference>
<dbReference type="CDD" id="cd01650">
    <property type="entry name" value="RT_nLTR_like"/>
    <property type="match status" value="1"/>
</dbReference>
<keyword evidence="2" id="KW-1185">Reference proteome</keyword>
<evidence type="ECO:0000313" key="2">
    <source>
        <dbReference type="Proteomes" id="UP001652660"/>
    </source>
</evidence>
<sequence length="850" mass="95511">MSLVAVCEPKTSLLNLDSVRVKVGMDLAVANQSSSVWVLYKSAFTCHTIGESNQHITLGIGSQLLPEEICFSFVHAKCTAQEREGLWVELLREKPAVKPWFLVGDFNVILNAEEKWGSLPFRQADRVELAQFMSLAEVGDAGFSGSRYIWCNNRQGLARVWKRLDRFLLNSAAMRMENAFIVQHLGRDPSDHAPLLLSAVTRLDGKPMPLRFLNVWTTKPDFLDVIKECWSFSFPGSSLKILAEKLRRAKQALRQWSRSSFGDIFLAIRTAEQKMVEAEIAHDDHPSDGLLMNLHETRARLRNALMVEGEFWRQKARVKWLMDGNRNTGLFTKEVGRIASDMLEVIPRVITEHDNNLLMEVPSIHEVRGVIFSMDGDSAAGLDGFTGKLFTVAWEVVVVDVHRAIASFFCGAMLPRSVTATAIVLLPKVQCPQDFTQFRPISLCNFVNKAIFKILSTLLARVFPRIISLQQSGFVPGRQMADNFLLAQELLSDIKKPNRGGNVMLKLDMMKAYDRVSWLFFTQVLWRFGFSETWIDMVWRLISNVWFSVIVNGLPHGFFKSTRGLRQGDPISPTLFVIGAEVLSRSLNALAEHRSYRPFKVPSGCPVVTHLAYADDVIIFTNGLKASVQLVKRVVDGYYSLSGQQVNCQKSYFLVHPRLPPQHRAMIRMVTGFSYKSFPIKYLGCPLYIGRRRLTYFADICMPVHLLAAASPPKGVFASIEKVMAEFLWGSSDVGHKFHWISWRELCQPPEAGGIGIRSIAKAQWNVQLLNRVLEPELVRQVVKVPRPSSRGTDRMVWALTADGIQLLVGRFSGLAEGMSTQDFLLHAPVVAVASSAYGYATKIWGSGTV</sequence>
<dbReference type="GeneID" id="113710011"/>
<accession>A0A6P6UFL0</accession>
<dbReference type="InterPro" id="IPR052343">
    <property type="entry name" value="Retrotransposon-Effector_Assoc"/>
</dbReference>
<dbReference type="Pfam" id="PF00078">
    <property type="entry name" value="RVT_1"/>
    <property type="match status" value="1"/>
</dbReference>
<dbReference type="InterPro" id="IPR000477">
    <property type="entry name" value="RT_dom"/>
</dbReference>
<feature type="domain" description="Reverse transcriptase" evidence="1">
    <location>
        <begin position="407"/>
        <end position="687"/>
    </location>
</feature>
<evidence type="ECO:0000313" key="3">
    <source>
        <dbReference type="RefSeq" id="XP_027088662.2"/>
    </source>
</evidence>
<organism evidence="2 3">
    <name type="scientific">Coffea arabica</name>
    <name type="common">Arabian coffee</name>
    <dbReference type="NCBI Taxonomy" id="13443"/>
    <lineage>
        <taxon>Eukaryota</taxon>
        <taxon>Viridiplantae</taxon>
        <taxon>Streptophyta</taxon>
        <taxon>Embryophyta</taxon>
        <taxon>Tracheophyta</taxon>
        <taxon>Spermatophyta</taxon>
        <taxon>Magnoliopsida</taxon>
        <taxon>eudicotyledons</taxon>
        <taxon>Gunneridae</taxon>
        <taxon>Pentapetalae</taxon>
        <taxon>asterids</taxon>
        <taxon>lamiids</taxon>
        <taxon>Gentianales</taxon>
        <taxon>Rubiaceae</taxon>
        <taxon>Ixoroideae</taxon>
        <taxon>Gardenieae complex</taxon>
        <taxon>Bertiereae - Coffeeae clade</taxon>
        <taxon>Coffeeae</taxon>
        <taxon>Coffea</taxon>
    </lineage>
</organism>
<proteinExistence type="predicted"/>
<gene>
    <name evidence="3" type="primary">LOC113710011</name>
</gene>
<dbReference type="PANTHER" id="PTHR46890:SF28">
    <property type="entry name" value="REVERSE TRANSCRIPTASE DOMAIN-CONTAINING PROTEIN"/>
    <property type="match status" value="1"/>
</dbReference>
<dbReference type="SUPFAM" id="SSF56672">
    <property type="entry name" value="DNA/RNA polymerases"/>
    <property type="match status" value="1"/>
</dbReference>
<dbReference type="OrthoDB" id="1938625at2759"/>
<dbReference type="Proteomes" id="UP001652660">
    <property type="component" value="Chromosome 9e"/>
</dbReference>